<evidence type="ECO:0000259" key="1">
    <source>
        <dbReference type="Pfam" id="PF01738"/>
    </source>
</evidence>
<dbReference type="SUPFAM" id="SSF53474">
    <property type="entry name" value="alpha/beta-Hydrolases"/>
    <property type="match status" value="1"/>
</dbReference>
<reference evidence="2" key="2">
    <citation type="submission" date="2020-08" db="EMBL/GenBank/DDBJ databases">
        <authorList>
            <person name="Chen M."/>
            <person name="Teng W."/>
            <person name="Zhao L."/>
            <person name="Hu C."/>
            <person name="Zhou Y."/>
            <person name="Han B."/>
            <person name="Song L."/>
            <person name="Shu W."/>
        </authorList>
    </citation>
    <scope>NUCLEOTIDE SEQUENCE</scope>
    <source>
        <strain evidence="2">FACHB-1375</strain>
    </source>
</reference>
<dbReference type="Proteomes" id="UP000641646">
    <property type="component" value="Unassembled WGS sequence"/>
</dbReference>
<comment type="caution">
    <text evidence="2">The sequence shown here is derived from an EMBL/GenBank/DDBJ whole genome shotgun (WGS) entry which is preliminary data.</text>
</comment>
<evidence type="ECO:0000313" key="2">
    <source>
        <dbReference type="EMBL" id="MBD2181567.1"/>
    </source>
</evidence>
<dbReference type="GO" id="GO:0016787">
    <property type="term" value="F:hydrolase activity"/>
    <property type="evidence" value="ECO:0007669"/>
    <property type="project" value="UniProtKB-KW"/>
</dbReference>
<dbReference type="PANTHER" id="PTHR46623">
    <property type="entry name" value="CARBOXYMETHYLENEBUTENOLIDASE-RELATED"/>
    <property type="match status" value="1"/>
</dbReference>
<dbReference type="AlphaFoldDB" id="A0A926ZGX0"/>
<organism evidence="2 3">
    <name type="scientific">Aerosakkonema funiforme FACHB-1375</name>
    <dbReference type="NCBI Taxonomy" id="2949571"/>
    <lineage>
        <taxon>Bacteria</taxon>
        <taxon>Bacillati</taxon>
        <taxon>Cyanobacteriota</taxon>
        <taxon>Cyanophyceae</taxon>
        <taxon>Oscillatoriophycideae</taxon>
        <taxon>Aerosakkonematales</taxon>
        <taxon>Aerosakkonemataceae</taxon>
        <taxon>Aerosakkonema</taxon>
    </lineage>
</organism>
<proteinExistence type="predicted"/>
<gene>
    <name evidence="2" type="ORF">H6G03_10680</name>
</gene>
<dbReference type="Pfam" id="PF01738">
    <property type="entry name" value="DLH"/>
    <property type="match status" value="1"/>
</dbReference>
<name>A0A926ZGX0_9CYAN</name>
<accession>A0A926ZGX0</accession>
<dbReference type="EMBL" id="JACJPW010000022">
    <property type="protein sequence ID" value="MBD2181567.1"/>
    <property type="molecule type" value="Genomic_DNA"/>
</dbReference>
<dbReference type="PANTHER" id="PTHR46623:SF6">
    <property type="entry name" value="ALPHA_BETA-HYDROLASES SUPERFAMILY PROTEIN"/>
    <property type="match status" value="1"/>
</dbReference>
<feature type="domain" description="Dienelactone hydrolase" evidence="1">
    <location>
        <begin position="20"/>
        <end position="244"/>
    </location>
</feature>
<evidence type="ECO:0000313" key="3">
    <source>
        <dbReference type="Proteomes" id="UP000641646"/>
    </source>
</evidence>
<dbReference type="Gene3D" id="3.40.50.1820">
    <property type="entry name" value="alpha/beta hydrolase"/>
    <property type="match status" value="1"/>
</dbReference>
<dbReference type="InterPro" id="IPR051049">
    <property type="entry name" value="Dienelactone_hydrolase-like"/>
</dbReference>
<keyword evidence="2" id="KW-0378">Hydrolase</keyword>
<sequence>MADLEIRTSNVKIPNGELQIDAYYAEPIGQVPFPAVIVFQEIFGVNEHIRDVTARIAKEGYVAIAPALFQRIAPGFETGYTPEDIKIGRDYKQQTKASELLGDIQATIDYLKSLPQVKGDRIGCIGFCFGGHVAYLAATLPDIKATASFYGAGIANSTPGGGEPTITRTKDIKGILYAFFGMDDASIPAEQVDRIEAELEKHQVTHRVFRYDGVDHGFFCDRRGSYDAAAAEAAWAQVKQLFQTNLLVASGS</sequence>
<reference evidence="2" key="1">
    <citation type="journal article" date="2015" name="ISME J.">
        <title>Draft Genome Sequence of Streptomyces incarnatus NRRL8089, which Produces the Nucleoside Antibiotic Sinefungin.</title>
        <authorList>
            <person name="Oshima K."/>
            <person name="Hattori M."/>
            <person name="Shimizu H."/>
            <person name="Fukuda K."/>
            <person name="Nemoto M."/>
            <person name="Inagaki K."/>
            <person name="Tamura T."/>
        </authorList>
    </citation>
    <scope>NUCLEOTIDE SEQUENCE</scope>
    <source>
        <strain evidence="2">FACHB-1375</strain>
    </source>
</reference>
<dbReference type="RefSeq" id="WP_190464373.1">
    <property type="nucleotide sequence ID" value="NZ_JACJPW010000022.1"/>
</dbReference>
<dbReference type="InterPro" id="IPR029058">
    <property type="entry name" value="AB_hydrolase_fold"/>
</dbReference>
<dbReference type="InterPro" id="IPR002925">
    <property type="entry name" value="Dienelactn_hydro"/>
</dbReference>
<protein>
    <submittedName>
        <fullName evidence="2">Dienelactone hydrolase family protein</fullName>
    </submittedName>
</protein>
<keyword evidence="3" id="KW-1185">Reference proteome</keyword>